<keyword evidence="4" id="KW-1185">Reference proteome</keyword>
<feature type="compositionally biased region" description="Low complexity" evidence="1">
    <location>
        <begin position="286"/>
        <end position="299"/>
    </location>
</feature>
<feature type="region of interest" description="Disordered" evidence="1">
    <location>
        <begin position="138"/>
        <end position="167"/>
    </location>
</feature>
<name>A0A8H6X2C6_9AGAR</name>
<accession>A0A8H6X2C6</accession>
<dbReference type="EMBL" id="JACAZI010000031">
    <property type="protein sequence ID" value="KAF7332917.1"/>
    <property type="molecule type" value="Genomic_DNA"/>
</dbReference>
<dbReference type="OrthoDB" id="3067294at2759"/>
<gene>
    <name evidence="3" type="ORF">MVEN_02397500</name>
</gene>
<keyword evidence="2" id="KW-0812">Transmembrane</keyword>
<evidence type="ECO:0000313" key="4">
    <source>
        <dbReference type="Proteomes" id="UP000620124"/>
    </source>
</evidence>
<dbReference type="Gene3D" id="2.60.120.260">
    <property type="entry name" value="Galactose-binding domain-like"/>
    <property type="match status" value="1"/>
</dbReference>
<feature type="region of interest" description="Disordered" evidence="1">
    <location>
        <begin position="286"/>
        <end position="377"/>
    </location>
</feature>
<proteinExistence type="predicted"/>
<protein>
    <submittedName>
        <fullName evidence="3">Amidohydro-rel domain-containing protein</fullName>
    </submittedName>
</protein>
<keyword evidence="2" id="KW-1133">Transmembrane helix</keyword>
<evidence type="ECO:0000313" key="3">
    <source>
        <dbReference type="EMBL" id="KAF7332917.1"/>
    </source>
</evidence>
<dbReference type="AlphaFoldDB" id="A0A8H6X2C6"/>
<sequence length="377" mass="38642">MASTFSIVDDRDPSIVYTGTWVVGGTSHENGNTVSSSVKVGDHFSVPFTGTAIAVYGTFDSSSSGVQTSYSIDGGSATTVTSPSSGKDSYKQLFWQSDAISSGPHNLIVTMVAVNNVGDGEGTIWFDYFNITAPTTSTPSSGLTSGPSAELASGSSTPSSTSASSFPTISSTTVTHESLHAALIGGIVGGIALLIAFAIAVALLLRWKRRVDGLLGMSASNNPSSTQPFLSKPTPMTAMSSSAPSPAIYNLGSGGFDPRSSFARPSKMALNSALQAAHDSSASSSYAISASGSSTTSTSKYQNRAPPAGIGGSSMGTPSEYSDSIADLKRRQQQQVVNSYHEGVDSSAHHVPVQHVDSELASTAASPSELPPVYTPN</sequence>
<feature type="transmembrane region" description="Helical" evidence="2">
    <location>
        <begin position="179"/>
        <end position="205"/>
    </location>
</feature>
<dbReference type="Proteomes" id="UP000620124">
    <property type="component" value="Unassembled WGS sequence"/>
</dbReference>
<comment type="caution">
    <text evidence="3">The sequence shown here is derived from an EMBL/GenBank/DDBJ whole genome shotgun (WGS) entry which is preliminary data.</text>
</comment>
<keyword evidence="2" id="KW-0472">Membrane</keyword>
<evidence type="ECO:0000256" key="2">
    <source>
        <dbReference type="SAM" id="Phobius"/>
    </source>
</evidence>
<reference evidence="3" key="1">
    <citation type="submission" date="2020-05" db="EMBL/GenBank/DDBJ databases">
        <title>Mycena genomes resolve the evolution of fungal bioluminescence.</title>
        <authorList>
            <person name="Tsai I.J."/>
        </authorList>
    </citation>
    <scope>NUCLEOTIDE SEQUENCE</scope>
    <source>
        <strain evidence="3">CCC161011</strain>
    </source>
</reference>
<evidence type="ECO:0000256" key="1">
    <source>
        <dbReference type="SAM" id="MobiDB-lite"/>
    </source>
</evidence>
<organism evidence="3 4">
    <name type="scientific">Mycena venus</name>
    <dbReference type="NCBI Taxonomy" id="2733690"/>
    <lineage>
        <taxon>Eukaryota</taxon>
        <taxon>Fungi</taxon>
        <taxon>Dikarya</taxon>
        <taxon>Basidiomycota</taxon>
        <taxon>Agaricomycotina</taxon>
        <taxon>Agaricomycetes</taxon>
        <taxon>Agaricomycetidae</taxon>
        <taxon>Agaricales</taxon>
        <taxon>Marasmiineae</taxon>
        <taxon>Mycenaceae</taxon>
        <taxon>Mycena</taxon>
    </lineage>
</organism>